<protein>
    <submittedName>
        <fullName evidence="2">Uncharacterized protein</fullName>
    </submittedName>
</protein>
<sequence length="156" mass="17773">MISFAMYWVLFTLLLLQIQPLDAAPGDDNPPPTETTSSAIIEQITEENYNSYIESSRLLLTRVGESTYIPNPNVDPVYDPCWREFEDWFAVHYPGFQAQANSDCRPLRGGFGSHCICVLFRIDPQDPPCKKWLQYEYEASISIPEHFYLQAASGGK</sequence>
<evidence type="ECO:0000313" key="5">
    <source>
        <dbReference type="Proteomes" id="UP000663870"/>
    </source>
</evidence>
<dbReference type="AlphaFoldDB" id="A0A814T6Y3"/>
<keyword evidence="5" id="KW-1185">Reference proteome</keyword>
<dbReference type="EMBL" id="CAJNOH010000975">
    <property type="protein sequence ID" value="CAF1157504.1"/>
    <property type="molecule type" value="Genomic_DNA"/>
</dbReference>
<organism evidence="2 4">
    <name type="scientific">Rotaria sordida</name>
    <dbReference type="NCBI Taxonomy" id="392033"/>
    <lineage>
        <taxon>Eukaryota</taxon>
        <taxon>Metazoa</taxon>
        <taxon>Spiralia</taxon>
        <taxon>Gnathifera</taxon>
        <taxon>Rotifera</taxon>
        <taxon>Eurotatoria</taxon>
        <taxon>Bdelloidea</taxon>
        <taxon>Philodinida</taxon>
        <taxon>Philodinidae</taxon>
        <taxon>Rotaria</taxon>
    </lineage>
</organism>
<keyword evidence="1" id="KW-0732">Signal</keyword>
<evidence type="ECO:0000313" key="4">
    <source>
        <dbReference type="Proteomes" id="UP000663854"/>
    </source>
</evidence>
<evidence type="ECO:0000313" key="2">
    <source>
        <dbReference type="EMBL" id="CAF1157504.1"/>
    </source>
</evidence>
<name>A0A814T6Y3_9BILA</name>
<dbReference type="Proteomes" id="UP000663854">
    <property type="component" value="Unassembled WGS sequence"/>
</dbReference>
<accession>A0A814T6Y3</accession>
<dbReference type="Proteomes" id="UP000663870">
    <property type="component" value="Unassembled WGS sequence"/>
</dbReference>
<reference evidence="2" key="1">
    <citation type="submission" date="2021-02" db="EMBL/GenBank/DDBJ databases">
        <authorList>
            <person name="Nowell W R."/>
        </authorList>
    </citation>
    <scope>NUCLEOTIDE SEQUENCE</scope>
</reference>
<evidence type="ECO:0000313" key="3">
    <source>
        <dbReference type="EMBL" id="CAF1401398.1"/>
    </source>
</evidence>
<feature type="chain" id="PRO_5036225960" evidence="1">
    <location>
        <begin position="24"/>
        <end position="156"/>
    </location>
</feature>
<proteinExistence type="predicted"/>
<evidence type="ECO:0000256" key="1">
    <source>
        <dbReference type="SAM" id="SignalP"/>
    </source>
</evidence>
<feature type="signal peptide" evidence="1">
    <location>
        <begin position="1"/>
        <end position="23"/>
    </location>
</feature>
<gene>
    <name evidence="3" type="ORF">JXQ802_LOCUS34722</name>
    <name evidence="2" type="ORF">PYM288_LOCUS22557</name>
</gene>
<dbReference type="EMBL" id="CAJNOL010001671">
    <property type="protein sequence ID" value="CAF1401398.1"/>
    <property type="molecule type" value="Genomic_DNA"/>
</dbReference>
<comment type="caution">
    <text evidence="2">The sequence shown here is derived from an EMBL/GenBank/DDBJ whole genome shotgun (WGS) entry which is preliminary data.</text>
</comment>